<gene>
    <name evidence="2" type="ORF">M0R45_028378</name>
</gene>
<feature type="compositionally biased region" description="Basic and acidic residues" evidence="1">
    <location>
        <begin position="48"/>
        <end position="76"/>
    </location>
</feature>
<evidence type="ECO:0000313" key="3">
    <source>
        <dbReference type="Proteomes" id="UP001457282"/>
    </source>
</evidence>
<accession>A0AAW1W4I1</accession>
<dbReference type="AlphaFoldDB" id="A0AAW1W4I1"/>
<organism evidence="2 3">
    <name type="scientific">Rubus argutus</name>
    <name type="common">Southern blackberry</name>
    <dbReference type="NCBI Taxonomy" id="59490"/>
    <lineage>
        <taxon>Eukaryota</taxon>
        <taxon>Viridiplantae</taxon>
        <taxon>Streptophyta</taxon>
        <taxon>Embryophyta</taxon>
        <taxon>Tracheophyta</taxon>
        <taxon>Spermatophyta</taxon>
        <taxon>Magnoliopsida</taxon>
        <taxon>eudicotyledons</taxon>
        <taxon>Gunneridae</taxon>
        <taxon>Pentapetalae</taxon>
        <taxon>rosids</taxon>
        <taxon>fabids</taxon>
        <taxon>Rosales</taxon>
        <taxon>Rosaceae</taxon>
        <taxon>Rosoideae</taxon>
        <taxon>Rosoideae incertae sedis</taxon>
        <taxon>Rubus</taxon>
    </lineage>
</organism>
<keyword evidence="3" id="KW-1185">Reference proteome</keyword>
<dbReference type="Proteomes" id="UP001457282">
    <property type="component" value="Unassembled WGS sequence"/>
</dbReference>
<evidence type="ECO:0000256" key="1">
    <source>
        <dbReference type="SAM" id="MobiDB-lite"/>
    </source>
</evidence>
<evidence type="ECO:0000313" key="2">
    <source>
        <dbReference type="EMBL" id="KAK9919801.1"/>
    </source>
</evidence>
<sequence>MACKFVSLALHSTNGIRAPERNNVGRFVMAGDKDGEASDGTPDEETSDGTRDEKASDGTQDEKASGQEGKGQEGKG</sequence>
<dbReference type="EMBL" id="JBEDUW010000006">
    <property type="protein sequence ID" value="KAK9919801.1"/>
    <property type="molecule type" value="Genomic_DNA"/>
</dbReference>
<feature type="region of interest" description="Disordered" evidence="1">
    <location>
        <begin position="13"/>
        <end position="76"/>
    </location>
</feature>
<comment type="caution">
    <text evidence="2">The sequence shown here is derived from an EMBL/GenBank/DDBJ whole genome shotgun (WGS) entry which is preliminary data.</text>
</comment>
<reference evidence="2 3" key="1">
    <citation type="journal article" date="2023" name="G3 (Bethesda)">
        <title>A chromosome-length genome assembly and annotation of blackberry (Rubus argutus, cv. 'Hillquist').</title>
        <authorList>
            <person name="Bruna T."/>
            <person name="Aryal R."/>
            <person name="Dudchenko O."/>
            <person name="Sargent D.J."/>
            <person name="Mead D."/>
            <person name="Buti M."/>
            <person name="Cavallini A."/>
            <person name="Hytonen T."/>
            <person name="Andres J."/>
            <person name="Pham M."/>
            <person name="Weisz D."/>
            <person name="Mascagni F."/>
            <person name="Usai G."/>
            <person name="Natali L."/>
            <person name="Bassil N."/>
            <person name="Fernandez G.E."/>
            <person name="Lomsadze A."/>
            <person name="Armour M."/>
            <person name="Olukolu B."/>
            <person name="Poorten T."/>
            <person name="Britton C."/>
            <person name="Davik J."/>
            <person name="Ashrafi H."/>
            <person name="Aiden E.L."/>
            <person name="Borodovsky M."/>
            <person name="Worthington M."/>
        </authorList>
    </citation>
    <scope>NUCLEOTIDE SEQUENCE [LARGE SCALE GENOMIC DNA]</scope>
    <source>
        <strain evidence="2">PI 553951</strain>
    </source>
</reference>
<name>A0AAW1W4I1_RUBAR</name>
<protein>
    <submittedName>
        <fullName evidence="2">Uncharacterized protein</fullName>
    </submittedName>
</protein>
<proteinExistence type="predicted"/>